<comment type="caution">
    <text evidence="2">The sequence shown here is derived from an EMBL/GenBank/DDBJ whole genome shotgun (WGS) entry which is preliminary data.</text>
</comment>
<dbReference type="EMBL" id="JADNYJ010000398">
    <property type="protein sequence ID" value="KAF8869847.1"/>
    <property type="molecule type" value="Genomic_DNA"/>
</dbReference>
<protein>
    <submittedName>
        <fullName evidence="2">Uncharacterized protein</fullName>
    </submittedName>
</protein>
<evidence type="ECO:0000313" key="2">
    <source>
        <dbReference type="EMBL" id="KAF8869847.1"/>
    </source>
</evidence>
<sequence length="123" mass="14198">MLKRQYVTNDFNDEEPQISQALSKHARMDDSSDVEVPPTQEHSQQNSRGKAKGKAKAVESNGEQVSEEEDSIEMNPDVKQEYDEEEFKRLHGEKLEAYLQNKCKDQEGQEIFDLLGNKRRAKN</sequence>
<dbReference type="AlphaFoldDB" id="A0A9P5N7J9"/>
<reference evidence="2" key="1">
    <citation type="submission" date="2020-11" db="EMBL/GenBank/DDBJ databases">
        <authorList>
            <consortium name="DOE Joint Genome Institute"/>
            <person name="Ahrendt S."/>
            <person name="Riley R."/>
            <person name="Andreopoulos W."/>
            <person name="LaButti K."/>
            <person name="Pangilinan J."/>
            <person name="Ruiz-duenas F.J."/>
            <person name="Barrasa J.M."/>
            <person name="Sanchez-Garcia M."/>
            <person name="Camarero S."/>
            <person name="Miyauchi S."/>
            <person name="Serrano A."/>
            <person name="Linde D."/>
            <person name="Babiker R."/>
            <person name="Drula E."/>
            <person name="Ayuso-Fernandez I."/>
            <person name="Pacheco R."/>
            <person name="Padilla G."/>
            <person name="Ferreira P."/>
            <person name="Barriuso J."/>
            <person name="Kellner H."/>
            <person name="Castanera R."/>
            <person name="Alfaro M."/>
            <person name="Ramirez L."/>
            <person name="Pisabarro A.G."/>
            <person name="Kuo A."/>
            <person name="Tritt A."/>
            <person name="Lipzen A."/>
            <person name="He G."/>
            <person name="Yan M."/>
            <person name="Ng V."/>
            <person name="Cullen D."/>
            <person name="Martin F."/>
            <person name="Rosso M.-N."/>
            <person name="Henrissat B."/>
            <person name="Hibbett D."/>
            <person name="Martinez A.T."/>
            <person name="Grigoriev I.V."/>
        </authorList>
    </citation>
    <scope>NUCLEOTIDE SEQUENCE</scope>
    <source>
        <strain evidence="2">AH 44721</strain>
    </source>
</reference>
<gene>
    <name evidence="2" type="ORF">CPB84DRAFT_1754798</name>
</gene>
<accession>A0A9P5N7J9</accession>
<evidence type="ECO:0000256" key="1">
    <source>
        <dbReference type="SAM" id="MobiDB-lite"/>
    </source>
</evidence>
<name>A0A9P5N7J9_GYMJU</name>
<feature type="region of interest" description="Disordered" evidence="1">
    <location>
        <begin position="1"/>
        <end position="85"/>
    </location>
</feature>
<keyword evidence="3" id="KW-1185">Reference proteome</keyword>
<evidence type="ECO:0000313" key="3">
    <source>
        <dbReference type="Proteomes" id="UP000724874"/>
    </source>
</evidence>
<organism evidence="2 3">
    <name type="scientific">Gymnopilus junonius</name>
    <name type="common">Spectacular rustgill mushroom</name>
    <name type="synonym">Gymnopilus spectabilis subsp. junonius</name>
    <dbReference type="NCBI Taxonomy" id="109634"/>
    <lineage>
        <taxon>Eukaryota</taxon>
        <taxon>Fungi</taxon>
        <taxon>Dikarya</taxon>
        <taxon>Basidiomycota</taxon>
        <taxon>Agaricomycotina</taxon>
        <taxon>Agaricomycetes</taxon>
        <taxon>Agaricomycetidae</taxon>
        <taxon>Agaricales</taxon>
        <taxon>Agaricineae</taxon>
        <taxon>Hymenogastraceae</taxon>
        <taxon>Gymnopilus</taxon>
    </lineage>
</organism>
<dbReference type="Proteomes" id="UP000724874">
    <property type="component" value="Unassembled WGS sequence"/>
</dbReference>
<feature type="compositionally biased region" description="Basic and acidic residues" evidence="1">
    <location>
        <begin position="76"/>
        <end position="85"/>
    </location>
</feature>
<proteinExistence type="predicted"/>
<feature type="compositionally biased region" description="Polar residues" evidence="1">
    <location>
        <begin position="1"/>
        <end position="10"/>
    </location>
</feature>